<name>A0A2P5E763_TREOI</name>
<gene>
    <name evidence="1" type="ORF">TorRG33x02_228920</name>
</gene>
<dbReference type="OrthoDB" id="10293125at2759"/>
<dbReference type="InParanoid" id="A0A2P5E763"/>
<evidence type="ECO:0000313" key="1">
    <source>
        <dbReference type="EMBL" id="PON81364.1"/>
    </source>
</evidence>
<keyword evidence="2" id="KW-1185">Reference proteome</keyword>
<dbReference type="EMBL" id="JXTC01000219">
    <property type="protein sequence ID" value="PON81364.1"/>
    <property type="molecule type" value="Genomic_DNA"/>
</dbReference>
<dbReference type="Proteomes" id="UP000237000">
    <property type="component" value="Unassembled WGS sequence"/>
</dbReference>
<reference evidence="2" key="1">
    <citation type="submission" date="2016-06" db="EMBL/GenBank/DDBJ databases">
        <title>Parallel loss of symbiosis genes in relatives of nitrogen-fixing non-legume Parasponia.</title>
        <authorList>
            <person name="Van Velzen R."/>
            <person name="Holmer R."/>
            <person name="Bu F."/>
            <person name="Rutten L."/>
            <person name="Van Zeijl A."/>
            <person name="Liu W."/>
            <person name="Santuari L."/>
            <person name="Cao Q."/>
            <person name="Sharma T."/>
            <person name="Shen D."/>
            <person name="Roswanjaya Y."/>
            <person name="Wardhani T."/>
            <person name="Kalhor M.S."/>
            <person name="Jansen J."/>
            <person name="Van den Hoogen J."/>
            <person name="Gungor B."/>
            <person name="Hartog M."/>
            <person name="Hontelez J."/>
            <person name="Verver J."/>
            <person name="Yang W.-C."/>
            <person name="Schijlen E."/>
            <person name="Repin R."/>
            <person name="Schilthuizen M."/>
            <person name="Schranz E."/>
            <person name="Heidstra R."/>
            <person name="Miyata K."/>
            <person name="Fedorova E."/>
            <person name="Kohlen W."/>
            <person name="Bisseling T."/>
            <person name="Smit S."/>
            <person name="Geurts R."/>
        </authorList>
    </citation>
    <scope>NUCLEOTIDE SEQUENCE [LARGE SCALE GENOMIC DNA]</scope>
    <source>
        <strain evidence="2">cv. RG33-2</strain>
    </source>
</reference>
<evidence type="ECO:0000313" key="2">
    <source>
        <dbReference type="Proteomes" id="UP000237000"/>
    </source>
</evidence>
<proteinExistence type="predicted"/>
<sequence length="116" mass="12541">MHEHQYLQSRVLFARAHPGPSSEGDEGVRGGAVALESGRVEFLGLWEVSRVLVGGVGAPVELPPLWDGEAVEDEVGEGFPESALQRRGQAEHFLCHAPRVLHLLKVIPVQQFSGGL</sequence>
<organism evidence="1 2">
    <name type="scientific">Trema orientale</name>
    <name type="common">Charcoal tree</name>
    <name type="synonym">Celtis orientalis</name>
    <dbReference type="NCBI Taxonomy" id="63057"/>
    <lineage>
        <taxon>Eukaryota</taxon>
        <taxon>Viridiplantae</taxon>
        <taxon>Streptophyta</taxon>
        <taxon>Embryophyta</taxon>
        <taxon>Tracheophyta</taxon>
        <taxon>Spermatophyta</taxon>
        <taxon>Magnoliopsida</taxon>
        <taxon>eudicotyledons</taxon>
        <taxon>Gunneridae</taxon>
        <taxon>Pentapetalae</taxon>
        <taxon>rosids</taxon>
        <taxon>fabids</taxon>
        <taxon>Rosales</taxon>
        <taxon>Cannabaceae</taxon>
        <taxon>Trema</taxon>
    </lineage>
</organism>
<dbReference type="AlphaFoldDB" id="A0A2P5E763"/>
<accession>A0A2P5E763</accession>
<comment type="caution">
    <text evidence="1">The sequence shown here is derived from an EMBL/GenBank/DDBJ whole genome shotgun (WGS) entry which is preliminary data.</text>
</comment>
<protein>
    <submittedName>
        <fullName evidence="1">Uncharacterized protein</fullName>
    </submittedName>
</protein>